<dbReference type="SMART" id="SM00320">
    <property type="entry name" value="WD40"/>
    <property type="match status" value="3"/>
</dbReference>
<keyword evidence="1 3" id="KW-0853">WD repeat</keyword>
<sequence length="505" mass="56071">MTCVLASSQVCVNKAWLRECMKPLLWELYADVPSKPLLTNCFRRAASYATREVDLPTPYEAPFCKSKNRFSRVLCSNVNGRGLPPVTRACLLSEGTLVHQYIDSLKRMLIESKWLASGPKAVMQIAKEFKTGQGRHPFDHVQFIKGQLDRNHEQHLLGGHLEDETAIFSVWSLKHQQMRASILQHGASCYHSCKEAFAIGCLDGTVKIWDFATMGGWRESTIQEHCVPSPLAPTTTVSHRSSLAIVPFIRARSREKLVQVFLESGGYLNLATATDRGDAHVWDATKGEILASIPAARIHKSALQRGRRDANSHAYVKTLMLSRSTLICGTSCGFIRIFDLRSGKLTHRLAGHPDAVSQIDSRGRVLWSGGQDGSVRWWGGKTAKVLKKSLICEGHVSVLKMDDEVVVAGYSGQGMEAWDVRTQQPLCTFSNAEFGGIQSLQYDNRKIIAVSTTGKAALWKWYSPHPILSFDPPDPSVEFASVCYDHHQLVLGTKCGKLVHFSEPV</sequence>
<dbReference type="InterPro" id="IPR036322">
    <property type="entry name" value="WD40_repeat_dom_sf"/>
</dbReference>
<reference evidence="4" key="2">
    <citation type="submission" date="2011-02" db="EMBL/GenBank/DDBJ databases">
        <authorList>
            <person name="MacLean D."/>
        </authorList>
    </citation>
    <scope>NUCLEOTIDE SEQUENCE</scope>
</reference>
<protein>
    <submittedName>
        <fullName evidence="4">Uncharacterized protein AlNc14C13G1586</fullName>
    </submittedName>
    <submittedName>
        <fullName evidence="5">Uncharacterized protein AlNc14C20G2047</fullName>
    </submittedName>
</protein>
<dbReference type="InterPro" id="IPR001680">
    <property type="entry name" value="WD40_rpt"/>
</dbReference>
<dbReference type="GO" id="GO:1990234">
    <property type="term" value="C:transferase complex"/>
    <property type="evidence" value="ECO:0007669"/>
    <property type="project" value="UniProtKB-ARBA"/>
</dbReference>
<dbReference type="HOGENOM" id="CLU_553776_0_0_1"/>
<keyword evidence="2" id="KW-0677">Repeat</keyword>
<evidence type="ECO:0000313" key="4">
    <source>
        <dbReference type="EMBL" id="CCA15668.1"/>
    </source>
</evidence>
<accession>F0W3M5</accession>
<feature type="repeat" description="WD" evidence="3">
    <location>
        <begin position="349"/>
        <end position="388"/>
    </location>
</feature>
<reference evidence="4" key="1">
    <citation type="journal article" date="2011" name="PLoS Biol.">
        <title>Gene gain and loss during evolution of obligate parasitism in the white rust pathogen of Arabidopsis thaliana.</title>
        <authorList>
            <person name="Kemen E."/>
            <person name="Gardiner A."/>
            <person name="Schultz-Larsen T."/>
            <person name="Kemen A.C."/>
            <person name="Balmuth A.L."/>
            <person name="Robert-Seilaniantz A."/>
            <person name="Bailey K."/>
            <person name="Holub E."/>
            <person name="Studholme D.J."/>
            <person name="Maclean D."/>
            <person name="Jones J.D."/>
        </authorList>
    </citation>
    <scope>NUCLEOTIDE SEQUENCE</scope>
</reference>
<dbReference type="EMBL" id="FR824065">
    <property type="protein sequence ID" value="CCA16268.1"/>
    <property type="molecule type" value="Genomic_DNA"/>
</dbReference>
<dbReference type="PANTHER" id="PTHR22847">
    <property type="entry name" value="WD40 REPEAT PROTEIN"/>
    <property type="match status" value="1"/>
</dbReference>
<dbReference type="AlphaFoldDB" id="F0W3M5"/>
<name>F0W3M5_9STRA</name>
<proteinExistence type="predicted"/>
<dbReference type="EMBL" id="FR824058">
    <property type="protein sequence ID" value="CCA15668.1"/>
    <property type="molecule type" value="Genomic_DNA"/>
</dbReference>
<evidence type="ECO:0000256" key="2">
    <source>
        <dbReference type="ARBA" id="ARBA00022737"/>
    </source>
</evidence>
<gene>
    <name evidence="4" type="primary">AlNc14C13G1586</name>
    <name evidence="5" type="synonym">AlNc14C20G2047</name>
    <name evidence="4" type="ORF">ALNC14_018110</name>
    <name evidence="5" type="ORF">ALNC14_024110</name>
</gene>
<evidence type="ECO:0000256" key="3">
    <source>
        <dbReference type="PROSITE-ProRule" id="PRU00221"/>
    </source>
</evidence>
<dbReference type="SUPFAM" id="SSF50978">
    <property type="entry name" value="WD40 repeat-like"/>
    <property type="match status" value="1"/>
</dbReference>
<dbReference type="InterPro" id="IPR015943">
    <property type="entry name" value="WD40/YVTN_repeat-like_dom_sf"/>
</dbReference>
<evidence type="ECO:0000256" key="1">
    <source>
        <dbReference type="ARBA" id="ARBA00022574"/>
    </source>
</evidence>
<dbReference type="PANTHER" id="PTHR22847:SF637">
    <property type="entry name" value="WD REPEAT DOMAIN 5B"/>
    <property type="match status" value="1"/>
</dbReference>
<dbReference type="PROSITE" id="PS50082">
    <property type="entry name" value="WD_REPEATS_2"/>
    <property type="match status" value="1"/>
</dbReference>
<evidence type="ECO:0000313" key="5">
    <source>
        <dbReference type="EMBL" id="CCA16268.1"/>
    </source>
</evidence>
<dbReference type="Gene3D" id="2.130.10.10">
    <property type="entry name" value="YVTN repeat-like/Quinoprotein amine dehydrogenase"/>
    <property type="match status" value="1"/>
</dbReference>
<organism evidence="4">
    <name type="scientific">Albugo laibachii Nc14</name>
    <dbReference type="NCBI Taxonomy" id="890382"/>
    <lineage>
        <taxon>Eukaryota</taxon>
        <taxon>Sar</taxon>
        <taxon>Stramenopiles</taxon>
        <taxon>Oomycota</taxon>
        <taxon>Peronosporomycetes</taxon>
        <taxon>Albuginales</taxon>
        <taxon>Albuginaceae</taxon>
        <taxon>Albugo</taxon>
    </lineage>
</organism>